<keyword evidence="1" id="KW-0472">Membrane</keyword>
<evidence type="ECO:0000313" key="3">
    <source>
        <dbReference type="Proteomes" id="UP001433268"/>
    </source>
</evidence>
<evidence type="ECO:0000313" key="2">
    <source>
        <dbReference type="EMBL" id="KAK8079467.1"/>
    </source>
</evidence>
<feature type="transmembrane region" description="Helical" evidence="1">
    <location>
        <begin position="136"/>
        <end position="155"/>
    </location>
</feature>
<keyword evidence="1" id="KW-0812">Transmembrane</keyword>
<dbReference type="PANTHER" id="PTHR35394:SF5">
    <property type="entry name" value="DUF3176 DOMAIN-CONTAINING PROTEIN"/>
    <property type="match status" value="1"/>
</dbReference>
<organism evidence="2 3">
    <name type="scientific">Apiospora hydei</name>
    <dbReference type="NCBI Taxonomy" id="1337664"/>
    <lineage>
        <taxon>Eukaryota</taxon>
        <taxon>Fungi</taxon>
        <taxon>Dikarya</taxon>
        <taxon>Ascomycota</taxon>
        <taxon>Pezizomycotina</taxon>
        <taxon>Sordariomycetes</taxon>
        <taxon>Xylariomycetidae</taxon>
        <taxon>Amphisphaeriales</taxon>
        <taxon>Apiosporaceae</taxon>
        <taxon>Apiospora</taxon>
    </lineage>
</organism>
<dbReference type="Proteomes" id="UP001433268">
    <property type="component" value="Unassembled WGS sequence"/>
</dbReference>
<dbReference type="RefSeq" id="XP_066666942.1">
    <property type="nucleotide sequence ID" value="XM_066811600.1"/>
</dbReference>
<protein>
    <submittedName>
        <fullName evidence="2">Uncharacterized protein</fullName>
    </submittedName>
</protein>
<feature type="transmembrane region" description="Helical" evidence="1">
    <location>
        <begin position="35"/>
        <end position="56"/>
    </location>
</feature>
<dbReference type="PANTHER" id="PTHR35394">
    <property type="entry name" value="DUF3176 DOMAIN-CONTAINING PROTEIN"/>
    <property type="match status" value="1"/>
</dbReference>
<gene>
    <name evidence="2" type="ORF">PG997_007285</name>
</gene>
<dbReference type="InterPro" id="IPR021514">
    <property type="entry name" value="DUF3176"/>
</dbReference>
<dbReference type="EMBL" id="JAQQWN010000006">
    <property type="protein sequence ID" value="KAK8079467.1"/>
    <property type="molecule type" value="Genomic_DNA"/>
</dbReference>
<keyword evidence="3" id="KW-1185">Reference proteome</keyword>
<comment type="caution">
    <text evidence="2">The sequence shown here is derived from an EMBL/GenBank/DDBJ whole genome shotgun (WGS) entry which is preliminary data.</text>
</comment>
<evidence type="ECO:0000256" key="1">
    <source>
        <dbReference type="SAM" id="Phobius"/>
    </source>
</evidence>
<accession>A0ABR1W7T3</accession>
<keyword evidence="1" id="KW-1133">Transmembrane helix</keyword>
<dbReference type="Pfam" id="PF11374">
    <property type="entry name" value="DUF3176"/>
    <property type="match status" value="1"/>
</dbReference>
<feature type="transmembrane region" description="Helical" evidence="1">
    <location>
        <begin position="461"/>
        <end position="483"/>
    </location>
</feature>
<proteinExistence type="predicted"/>
<sequence>MEPLIEQPTKSTTESKRETWKHRCTCSRECSRTDWWLEIGSSFFSVLCLLGMVILLSRIQDQPLSSWYLAVSPNAFISVLSTASKACLIQPASECISQLKWLHLACRLTKLQEFDNASRGPLGSFQFFCKRPTKSLLPYLGCVIFLAAIAADSFAQQILSFKTKLIVANGVYSELRTSQFAYEWDYGAIAQVQRTVKLSLYGEPQLLDLTCPGSVCRYPSFASIGVTSECKDVTASSEGNCTTPAVDPQYPGHEHCNFTTPGGFQLQATQLHIGDETSSLDMTGSSAATESPRLNEVLLEFGILQVPVTSLKLRDRTRIYECAIKLCAVEYSDWYITRETIHPGLMKAYPMNNITRLEDMLQGEDMMEFTIPDPEFSYDRTYGMTIDNIATLNMILEKSLISTLQGQVLDSPATPLFQSRDVPATVANVSAALSYRMLGGPNATVTPVPVLDDVLVITVRWAWISLPAGLVVAACLFLLVVIYRTHRAEHLVWKSSLTPLLLSQESYPVLRAGQQPLWTQSYLQARTAVIVNHLTK</sequence>
<name>A0ABR1W7T3_9PEZI</name>
<reference evidence="2 3" key="1">
    <citation type="submission" date="2023-01" db="EMBL/GenBank/DDBJ databases">
        <title>Analysis of 21 Apiospora genomes using comparative genomics revels a genus with tremendous synthesis potential of carbohydrate active enzymes and secondary metabolites.</title>
        <authorList>
            <person name="Sorensen T."/>
        </authorList>
    </citation>
    <scope>NUCLEOTIDE SEQUENCE [LARGE SCALE GENOMIC DNA]</scope>
    <source>
        <strain evidence="2 3">CBS 114990</strain>
    </source>
</reference>
<dbReference type="GeneID" id="92044660"/>